<reference evidence="2 3" key="1">
    <citation type="submission" date="2019-12" db="EMBL/GenBank/DDBJ databases">
        <authorList>
            <person name="Li M."/>
        </authorList>
    </citation>
    <scope>NUCLEOTIDE SEQUENCE [LARGE SCALE GENOMIC DNA]</scope>
    <source>
        <strain evidence="2 3">GBMRC 2024</strain>
    </source>
</reference>
<keyword evidence="1" id="KW-0812">Transmembrane</keyword>
<organism evidence="2 3">
    <name type="scientific">Pseudooceanicola albus</name>
    <dbReference type="NCBI Taxonomy" id="2692189"/>
    <lineage>
        <taxon>Bacteria</taxon>
        <taxon>Pseudomonadati</taxon>
        <taxon>Pseudomonadota</taxon>
        <taxon>Alphaproteobacteria</taxon>
        <taxon>Rhodobacterales</taxon>
        <taxon>Paracoccaceae</taxon>
        <taxon>Pseudooceanicola</taxon>
    </lineage>
</organism>
<keyword evidence="3" id="KW-1185">Reference proteome</keyword>
<proteinExistence type="predicted"/>
<dbReference type="Proteomes" id="UP000477911">
    <property type="component" value="Unassembled WGS sequence"/>
</dbReference>
<protein>
    <recommendedName>
        <fullName evidence="4">Dihydroorotate dehydrogenase</fullName>
    </recommendedName>
</protein>
<comment type="caution">
    <text evidence="2">The sequence shown here is derived from an EMBL/GenBank/DDBJ whole genome shotgun (WGS) entry which is preliminary data.</text>
</comment>
<dbReference type="AlphaFoldDB" id="A0A6L7FXT5"/>
<evidence type="ECO:0000313" key="3">
    <source>
        <dbReference type="Proteomes" id="UP000477911"/>
    </source>
</evidence>
<evidence type="ECO:0008006" key="4">
    <source>
        <dbReference type="Google" id="ProtNLM"/>
    </source>
</evidence>
<evidence type="ECO:0000256" key="1">
    <source>
        <dbReference type="SAM" id="Phobius"/>
    </source>
</evidence>
<evidence type="ECO:0000313" key="2">
    <source>
        <dbReference type="EMBL" id="MXN16232.1"/>
    </source>
</evidence>
<name>A0A6L7FXT5_9RHOB</name>
<feature type="transmembrane region" description="Helical" evidence="1">
    <location>
        <begin position="68"/>
        <end position="91"/>
    </location>
</feature>
<keyword evidence="1" id="KW-1133">Transmembrane helix</keyword>
<gene>
    <name evidence="2" type="ORF">GR170_00160</name>
</gene>
<keyword evidence="1" id="KW-0472">Membrane</keyword>
<dbReference type="EMBL" id="WUMU01000001">
    <property type="protein sequence ID" value="MXN16232.1"/>
    <property type="molecule type" value="Genomic_DNA"/>
</dbReference>
<dbReference type="RefSeq" id="WP_160890786.1">
    <property type="nucleotide sequence ID" value="NZ_WUMU01000001.1"/>
</dbReference>
<accession>A0A6L7FXT5</accession>
<sequence length="136" mass="14193">MTERKAGDVLSDGALDALFAEARFAEPDLPDGLTARILEDAQMVQAERLAAEARPPEPVRRASLWQRFVRGIGGAPALAGLGVATMAGLWLGVMPPAFVTSGVSAITGTTTSYSPYMVDSTSAFDFIVDETSSTGG</sequence>